<gene>
    <name evidence="2" type="ORF">R1sor_025745</name>
</gene>
<comment type="caution">
    <text evidence="2">The sequence shown here is derived from an EMBL/GenBank/DDBJ whole genome shotgun (WGS) entry which is preliminary data.</text>
</comment>
<protein>
    <submittedName>
        <fullName evidence="2">Uncharacterized protein</fullName>
    </submittedName>
</protein>
<feature type="transmembrane region" description="Helical" evidence="1">
    <location>
        <begin position="534"/>
        <end position="558"/>
    </location>
</feature>
<keyword evidence="1" id="KW-0472">Membrane</keyword>
<evidence type="ECO:0000256" key="1">
    <source>
        <dbReference type="SAM" id="Phobius"/>
    </source>
</evidence>
<dbReference type="PANTHER" id="PTHR31170:SF25">
    <property type="entry name" value="BNAA09G04570D PROTEIN"/>
    <property type="match status" value="1"/>
</dbReference>
<dbReference type="EMBL" id="JBJQOH010000008">
    <property type="protein sequence ID" value="KAL3675797.1"/>
    <property type="molecule type" value="Genomic_DNA"/>
</dbReference>
<dbReference type="AlphaFoldDB" id="A0ABD3G9H2"/>
<keyword evidence="3" id="KW-1185">Reference proteome</keyword>
<dbReference type="InterPro" id="IPR004158">
    <property type="entry name" value="DUF247_pln"/>
</dbReference>
<dbReference type="PANTHER" id="PTHR31170">
    <property type="entry name" value="BNAC04G53230D PROTEIN"/>
    <property type="match status" value="1"/>
</dbReference>
<dbReference type="Proteomes" id="UP001633002">
    <property type="component" value="Unassembled WGS sequence"/>
</dbReference>
<evidence type="ECO:0000313" key="2">
    <source>
        <dbReference type="EMBL" id="KAL3675797.1"/>
    </source>
</evidence>
<organism evidence="2 3">
    <name type="scientific">Riccia sorocarpa</name>
    <dbReference type="NCBI Taxonomy" id="122646"/>
    <lineage>
        <taxon>Eukaryota</taxon>
        <taxon>Viridiplantae</taxon>
        <taxon>Streptophyta</taxon>
        <taxon>Embryophyta</taxon>
        <taxon>Marchantiophyta</taxon>
        <taxon>Marchantiopsida</taxon>
        <taxon>Marchantiidae</taxon>
        <taxon>Marchantiales</taxon>
        <taxon>Ricciaceae</taxon>
        <taxon>Riccia</taxon>
    </lineage>
</organism>
<evidence type="ECO:0000313" key="3">
    <source>
        <dbReference type="Proteomes" id="UP001633002"/>
    </source>
</evidence>
<accession>A0ABD3G9H2</accession>
<dbReference type="Pfam" id="PF03140">
    <property type="entry name" value="DUF247"/>
    <property type="match status" value="1"/>
</dbReference>
<keyword evidence="1" id="KW-1133">Transmembrane helix</keyword>
<keyword evidence="1" id="KW-0812">Transmembrane</keyword>
<reference evidence="2 3" key="1">
    <citation type="submission" date="2024-09" db="EMBL/GenBank/DDBJ databases">
        <title>Chromosome-scale assembly of Riccia sorocarpa.</title>
        <authorList>
            <person name="Paukszto L."/>
        </authorList>
    </citation>
    <scope>NUCLEOTIDE SEQUENCE [LARGE SCALE GENOMIC DNA]</scope>
    <source>
        <strain evidence="2">LP-2024</strain>
        <tissue evidence="2">Aerial parts of the thallus</tissue>
    </source>
</reference>
<proteinExistence type="predicted"/>
<name>A0ABD3G9H2_9MARC</name>
<sequence>MPAHSAVRGLEGSLSLDSKVLEFSGFLVGRNFLKPRKASFGSSSSYPWLLSLDIDELRAECKAKSENIRVFFRIPPSIRILQPHRYDPLILPMGMYNRDFRKKTPLDQLKLEIVSVFLEHLEVDNNGWSRFCREVAETEGKVSGRRPSGPSLQHYYQDDVWPSFVTPELELSVLIIDAFFIVTMFIFGVGNEMCGAWNLDPPPVLGHLVKLLTREDVACNLPVFIVDILWSYECQIPLFLIENLWAKTVEGRTGNRVKDSRFGDVITRLVEDALEGFAGFPYKADGKVEYSECDHLLACLHKDLCSGIGPSIDNDPASRPFMDNDADTGRFTSYIHRVPLVRPLMTFATTMSRVNVRHPTITRSSAISGTYISLPSATCLRKSGIRFKGVDANIDGIRFVKSLSNLTATLYLPKVRFDCSSKRNILNICAYECMSFGVGRPWPVTSYFSFMDELIDSEEDVELLMYGKNPVIIANNVGDNKDLANMFDHMLQNFVITADQDRFSQLKAEVNIWYNTRWRRQLTGFLDQFVISPWLLVCLIVATILLILSLLQTIFTMWRFYKQY</sequence>